<proteinExistence type="predicted"/>
<dbReference type="EMBL" id="CP089984">
    <property type="protein sequence ID" value="WXB15337.1"/>
    <property type="molecule type" value="Genomic_DNA"/>
</dbReference>
<protein>
    <submittedName>
        <fullName evidence="2">Lipase family protein</fullName>
    </submittedName>
</protein>
<dbReference type="Gene3D" id="3.40.50.1820">
    <property type="entry name" value="alpha/beta hydrolase"/>
    <property type="match status" value="1"/>
</dbReference>
<dbReference type="Pfam" id="PF01764">
    <property type="entry name" value="Lipase_3"/>
    <property type="match status" value="1"/>
</dbReference>
<gene>
    <name evidence="2" type="ORF">LZC94_46895</name>
</gene>
<evidence type="ECO:0000259" key="1">
    <source>
        <dbReference type="Pfam" id="PF01764"/>
    </source>
</evidence>
<evidence type="ECO:0000313" key="2">
    <source>
        <dbReference type="EMBL" id="WXB15337.1"/>
    </source>
</evidence>
<sequence>MPTNDIQAINPGGSYNIIQTVYQLSRFSNLGDGLTGSASDIQTQLAKLIDGKLSANSQQLGTWTRVWGPCVYQDAASNSNVADNVLYVAYNTQANCYVVAIAGTNGNSNYDAKTLDDNVSTLIAFPFGITPTNSTMPPGAISRGNVSQGAALGTTNLLNLQDTTGSVQSFLNAKASSNATLIFTGHSLGGSLSPTLAYWLYPTAFDTARWGHQVFVLPTAAPATGDQGFVNGFKAIFPPKALSGIANYGFFNQVIWNKFDVVPHSWTNLEKVLPYNAENDVIWKGDDGSFQTLYGEIDDAFAATAIYLFVQSKYNLIPTPNPYVRLPAQMFIPSQPPPPVTDLNSFNNAMAQEHLQAYDSFFGVPSNEKKMKTIVSTPQAAAAAI</sequence>
<feature type="domain" description="Fungal lipase-type" evidence="1">
    <location>
        <begin position="144"/>
        <end position="265"/>
    </location>
</feature>
<accession>A0ABZ2LWQ9</accession>
<keyword evidence="3" id="KW-1185">Reference proteome</keyword>
<dbReference type="Proteomes" id="UP001370348">
    <property type="component" value="Chromosome"/>
</dbReference>
<name>A0ABZ2LWQ9_9BACT</name>
<dbReference type="RefSeq" id="WP_394824964.1">
    <property type="nucleotide sequence ID" value="NZ_CP089984.1"/>
</dbReference>
<organism evidence="2 3">
    <name type="scientific">Pendulispora albinea</name>
    <dbReference type="NCBI Taxonomy" id="2741071"/>
    <lineage>
        <taxon>Bacteria</taxon>
        <taxon>Pseudomonadati</taxon>
        <taxon>Myxococcota</taxon>
        <taxon>Myxococcia</taxon>
        <taxon>Myxococcales</taxon>
        <taxon>Sorangiineae</taxon>
        <taxon>Pendulisporaceae</taxon>
        <taxon>Pendulispora</taxon>
    </lineage>
</organism>
<dbReference type="InterPro" id="IPR029058">
    <property type="entry name" value="AB_hydrolase_fold"/>
</dbReference>
<dbReference type="SUPFAM" id="SSF53474">
    <property type="entry name" value="alpha/beta-Hydrolases"/>
    <property type="match status" value="1"/>
</dbReference>
<reference evidence="2 3" key="1">
    <citation type="submission" date="2021-12" db="EMBL/GenBank/DDBJ databases">
        <title>Discovery of the Pendulisporaceae a myxobacterial family with distinct sporulation behavior and unique specialized metabolism.</title>
        <authorList>
            <person name="Garcia R."/>
            <person name="Popoff A."/>
            <person name="Bader C.D."/>
            <person name="Loehr J."/>
            <person name="Walesch S."/>
            <person name="Walt C."/>
            <person name="Boldt J."/>
            <person name="Bunk B."/>
            <person name="Haeckl F.J.F.P.J."/>
            <person name="Gunesch A.P."/>
            <person name="Birkelbach J."/>
            <person name="Nuebel U."/>
            <person name="Pietschmann T."/>
            <person name="Bach T."/>
            <person name="Mueller R."/>
        </authorList>
    </citation>
    <scope>NUCLEOTIDE SEQUENCE [LARGE SCALE GENOMIC DNA]</scope>
    <source>
        <strain evidence="2 3">MSr11954</strain>
    </source>
</reference>
<evidence type="ECO:0000313" key="3">
    <source>
        <dbReference type="Proteomes" id="UP001370348"/>
    </source>
</evidence>
<dbReference type="InterPro" id="IPR002921">
    <property type="entry name" value="Fungal_lipase-type"/>
</dbReference>